<dbReference type="EMBL" id="UINC01092126">
    <property type="protein sequence ID" value="SVC45444.1"/>
    <property type="molecule type" value="Genomic_DNA"/>
</dbReference>
<organism evidence="1">
    <name type="scientific">marine metagenome</name>
    <dbReference type="NCBI Taxonomy" id="408172"/>
    <lineage>
        <taxon>unclassified sequences</taxon>
        <taxon>metagenomes</taxon>
        <taxon>ecological metagenomes</taxon>
    </lineage>
</organism>
<gene>
    <name evidence="1" type="ORF">METZ01_LOCUS298298</name>
</gene>
<accession>A0A382M8X4</accession>
<protein>
    <submittedName>
        <fullName evidence="1">Uncharacterized protein</fullName>
    </submittedName>
</protein>
<sequence length="23" mass="2674">MKLEKIIMSLVAVFNVIYSQCED</sequence>
<evidence type="ECO:0000313" key="1">
    <source>
        <dbReference type="EMBL" id="SVC45444.1"/>
    </source>
</evidence>
<dbReference type="AlphaFoldDB" id="A0A382M8X4"/>
<feature type="non-terminal residue" evidence="1">
    <location>
        <position position="23"/>
    </location>
</feature>
<name>A0A382M8X4_9ZZZZ</name>
<reference evidence="1" key="1">
    <citation type="submission" date="2018-05" db="EMBL/GenBank/DDBJ databases">
        <authorList>
            <person name="Lanie J.A."/>
            <person name="Ng W.-L."/>
            <person name="Kazmierczak K.M."/>
            <person name="Andrzejewski T.M."/>
            <person name="Davidsen T.M."/>
            <person name="Wayne K.J."/>
            <person name="Tettelin H."/>
            <person name="Glass J.I."/>
            <person name="Rusch D."/>
            <person name="Podicherti R."/>
            <person name="Tsui H.-C.T."/>
            <person name="Winkler M.E."/>
        </authorList>
    </citation>
    <scope>NUCLEOTIDE SEQUENCE</scope>
</reference>
<proteinExistence type="predicted"/>